<feature type="signal peptide" evidence="2">
    <location>
        <begin position="1"/>
        <end position="20"/>
    </location>
</feature>
<dbReference type="InterPro" id="IPR013094">
    <property type="entry name" value="AB_hydrolase_3"/>
</dbReference>
<feature type="chain" id="PRO_5046229809" evidence="2">
    <location>
        <begin position="21"/>
        <end position="340"/>
    </location>
</feature>
<gene>
    <name evidence="4" type="ORF">K3177_14935</name>
</gene>
<dbReference type="InterPro" id="IPR050300">
    <property type="entry name" value="GDXG_lipolytic_enzyme"/>
</dbReference>
<dbReference type="Proteomes" id="UP000776651">
    <property type="component" value="Unassembled WGS sequence"/>
</dbReference>
<organism evidence="4 5">
    <name type="scientific">Qipengyuania pacifica</name>
    <dbReference type="NCBI Taxonomy" id="2860199"/>
    <lineage>
        <taxon>Bacteria</taxon>
        <taxon>Pseudomonadati</taxon>
        <taxon>Pseudomonadota</taxon>
        <taxon>Alphaproteobacteria</taxon>
        <taxon>Sphingomonadales</taxon>
        <taxon>Erythrobacteraceae</taxon>
        <taxon>Qipengyuania</taxon>
    </lineage>
</organism>
<evidence type="ECO:0000256" key="1">
    <source>
        <dbReference type="ARBA" id="ARBA00022801"/>
    </source>
</evidence>
<dbReference type="RefSeq" id="WP_221598871.1">
    <property type="nucleotide sequence ID" value="NZ_JAIGNQ010000004.1"/>
</dbReference>
<sequence>MRKTLKYAAAALAFSASAFAVPTAFAGTLEPQTQRFIDSLAGATPIYTLPPTEARDVLAGAQKSVPVELADATATDLVLPLGPTGSTSIRVYRPMGVKGELPVVIYTHGGGWVLGDKQTHERLVRELTAGSGAMFVFVDYERSPEARYPIAIEQVYAVLEYVANNPDEFGADPSRIAIAGDSVGGDMTAAVALLDKERGGPKLTAQLLFYPVTDASMSTASYGEFADGPWLTKEAMAWFWNQYLPDTTKRGDIHVSPINASTQQLKGLPQTLLIVDENDVLRDEGEAFGRNLAAAGVDVTSVRYNGTIHDFMLLNPIAETAAVRGAVSQAVTYLRGVFAK</sequence>
<dbReference type="EMBL" id="JAIGNQ010000004">
    <property type="protein sequence ID" value="MBX7489801.1"/>
    <property type="molecule type" value="Genomic_DNA"/>
</dbReference>
<accession>A0ABS7JK86</accession>
<dbReference type="PANTHER" id="PTHR48081">
    <property type="entry name" value="AB HYDROLASE SUPERFAMILY PROTEIN C4A8.06C"/>
    <property type="match status" value="1"/>
</dbReference>
<dbReference type="InterPro" id="IPR029058">
    <property type="entry name" value="AB_hydrolase_fold"/>
</dbReference>
<dbReference type="GO" id="GO:0016787">
    <property type="term" value="F:hydrolase activity"/>
    <property type="evidence" value="ECO:0007669"/>
    <property type="project" value="UniProtKB-KW"/>
</dbReference>
<evidence type="ECO:0000313" key="4">
    <source>
        <dbReference type="EMBL" id="MBX7489801.1"/>
    </source>
</evidence>
<proteinExistence type="predicted"/>
<protein>
    <submittedName>
        <fullName evidence="4">Alpha/beta hydrolase</fullName>
    </submittedName>
</protein>
<dbReference type="SUPFAM" id="SSF53474">
    <property type="entry name" value="alpha/beta-Hydrolases"/>
    <property type="match status" value="1"/>
</dbReference>
<evidence type="ECO:0000256" key="2">
    <source>
        <dbReference type="SAM" id="SignalP"/>
    </source>
</evidence>
<keyword evidence="2" id="KW-0732">Signal</keyword>
<evidence type="ECO:0000313" key="5">
    <source>
        <dbReference type="Proteomes" id="UP000776651"/>
    </source>
</evidence>
<feature type="domain" description="Alpha/beta hydrolase fold-3" evidence="3">
    <location>
        <begin position="104"/>
        <end position="312"/>
    </location>
</feature>
<dbReference type="Pfam" id="PF07859">
    <property type="entry name" value="Abhydrolase_3"/>
    <property type="match status" value="1"/>
</dbReference>
<keyword evidence="5" id="KW-1185">Reference proteome</keyword>
<keyword evidence="1 4" id="KW-0378">Hydrolase</keyword>
<reference evidence="4 5" key="1">
    <citation type="submission" date="2021-08" db="EMBL/GenBank/DDBJ databases">
        <title>Comparative Genomics Analysis of the Genus Qipengyuania Reveals Extensive Genetic Diversity and Metabolic Versatility, Including the Description of Fifteen Novel Species.</title>
        <authorList>
            <person name="Liu Y."/>
        </authorList>
    </citation>
    <scope>NUCLEOTIDE SEQUENCE [LARGE SCALE GENOMIC DNA]</scope>
    <source>
        <strain evidence="4 5">GH25</strain>
    </source>
</reference>
<name>A0ABS7JK86_9SPHN</name>
<dbReference type="PANTHER" id="PTHR48081:SF8">
    <property type="entry name" value="ALPHA_BETA HYDROLASE FOLD-3 DOMAIN-CONTAINING PROTEIN-RELATED"/>
    <property type="match status" value="1"/>
</dbReference>
<comment type="caution">
    <text evidence="4">The sequence shown here is derived from an EMBL/GenBank/DDBJ whole genome shotgun (WGS) entry which is preliminary data.</text>
</comment>
<evidence type="ECO:0000259" key="3">
    <source>
        <dbReference type="Pfam" id="PF07859"/>
    </source>
</evidence>
<dbReference type="Gene3D" id="3.40.50.1820">
    <property type="entry name" value="alpha/beta hydrolase"/>
    <property type="match status" value="1"/>
</dbReference>